<evidence type="ECO:0000256" key="1">
    <source>
        <dbReference type="SAM" id="Coils"/>
    </source>
</evidence>
<reference evidence="3" key="1">
    <citation type="submission" date="2025-08" db="UniProtKB">
        <authorList>
            <consortium name="Ensembl"/>
        </authorList>
    </citation>
    <scope>IDENTIFICATION</scope>
</reference>
<dbReference type="AlphaFoldDB" id="A0A8D0KEF9"/>
<feature type="coiled-coil region" evidence="1">
    <location>
        <begin position="113"/>
        <end position="156"/>
    </location>
</feature>
<dbReference type="InterPro" id="IPR026175">
    <property type="entry name" value="MIPOL1"/>
</dbReference>
<dbReference type="Proteomes" id="UP000694723">
    <property type="component" value="Unplaced"/>
</dbReference>
<feature type="coiled-coil region" evidence="1">
    <location>
        <begin position="279"/>
        <end position="306"/>
    </location>
</feature>
<dbReference type="PANTHER" id="PTHR22089:SF2">
    <property type="entry name" value="MIRROR-IMAGE POLYDACTYLY GENE 1 PROTEIN"/>
    <property type="match status" value="1"/>
</dbReference>
<organism evidence="3 4">
    <name type="scientific">Sus scrofa</name>
    <name type="common">Pig</name>
    <dbReference type="NCBI Taxonomy" id="9823"/>
    <lineage>
        <taxon>Eukaryota</taxon>
        <taxon>Metazoa</taxon>
        <taxon>Chordata</taxon>
        <taxon>Craniata</taxon>
        <taxon>Vertebrata</taxon>
        <taxon>Euteleostomi</taxon>
        <taxon>Mammalia</taxon>
        <taxon>Eutheria</taxon>
        <taxon>Laurasiatheria</taxon>
        <taxon>Artiodactyla</taxon>
        <taxon>Suina</taxon>
        <taxon>Suidae</taxon>
        <taxon>Sus</taxon>
    </lineage>
</organism>
<evidence type="ECO:0008006" key="5">
    <source>
        <dbReference type="Google" id="ProtNLM"/>
    </source>
</evidence>
<keyword evidence="1" id="KW-0175">Coiled coil</keyword>
<sequence>MEDWSKDITHTYLEQETTGRKKSTLPDEQRTVNSKGSIHQKPYELINKATYEDTKPSEQRSRSFEVISLDPGDETAYCTTEKSNIMEHRNNDLDYECMIPSQVTSDLDQEKTIAFLLKELEILKASNKKLQEKLTEEDKEQRKLKLKLELQEKASEAQIAEKTAALVEEVYFAQRERDEAIMSRLQLANEERDEAVARAKHMEMSLKVLENINPEENDMTLQELLNRINNADTGIAIQKNGAIIVDRIYKTKECKKRITAEEMNAVIEERDAALSQAKLLAMQQARETAVQQYKKLEEEIQTLRVYYSLHKSLSQEESLKDQFNHTLSTYEEALKNRENIVSITQQQNDELSIQLQQALTDRANMELELQHAVEASRAANDKVQKLERLVDVLRKKVGTGTMRTVI</sequence>
<feature type="region of interest" description="Disordered" evidence="2">
    <location>
        <begin position="15"/>
        <end position="43"/>
    </location>
</feature>
<protein>
    <recommendedName>
        <fullName evidence="5">Mirror-image polydactyly 1</fullName>
    </recommendedName>
</protein>
<dbReference type="Ensembl" id="ENSSSCT00060078714.1">
    <property type="protein sequence ID" value="ENSSSCP00060034012.1"/>
    <property type="gene ID" value="ENSSSCG00060057771.1"/>
</dbReference>
<feature type="coiled-coil region" evidence="1">
    <location>
        <begin position="348"/>
        <end position="396"/>
    </location>
</feature>
<evidence type="ECO:0000313" key="4">
    <source>
        <dbReference type="Proteomes" id="UP000694723"/>
    </source>
</evidence>
<evidence type="ECO:0000313" key="3">
    <source>
        <dbReference type="Ensembl" id="ENSSSCP00060034012.1"/>
    </source>
</evidence>
<accession>A0A8D0KEF9</accession>
<dbReference type="PANTHER" id="PTHR22089">
    <property type="entry name" value="MIRROR-IMAGE POLYDACTYLY GENE 1 PROTEIN"/>
    <property type="match status" value="1"/>
</dbReference>
<evidence type="ECO:0000256" key="2">
    <source>
        <dbReference type="SAM" id="MobiDB-lite"/>
    </source>
</evidence>
<name>A0A8D0KEF9_PIG</name>
<proteinExistence type="predicted"/>